<protein>
    <recommendedName>
        <fullName evidence="2">Complex 1 LYR protein domain-containing protein</fullName>
    </recommendedName>
</protein>
<evidence type="ECO:0000313" key="4">
    <source>
        <dbReference type="Proteomes" id="UP000000759"/>
    </source>
</evidence>
<dbReference type="CDD" id="cd20251">
    <property type="entry name" value="Complex1_LYR_SF"/>
    <property type="match status" value="1"/>
</dbReference>
<reference evidence="4" key="2">
    <citation type="submission" date="2008-08" db="EMBL/GenBank/DDBJ databases">
        <authorList>
            <consortium name="Diatom Consortium"/>
            <person name="Grigoriev I."/>
            <person name="Grimwood J."/>
            <person name="Kuo A."/>
            <person name="Otillar R.P."/>
            <person name="Salamov A."/>
            <person name="Detter J.C."/>
            <person name="Lindquist E."/>
            <person name="Shapiro H."/>
            <person name="Lucas S."/>
            <person name="Glavina del Rio T."/>
            <person name="Pitluck S."/>
            <person name="Rokhsar D."/>
            <person name="Bowler C."/>
        </authorList>
    </citation>
    <scope>GENOME REANNOTATION</scope>
    <source>
        <strain evidence="4">CCAP 1055/1</strain>
    </source>
</reference>
<gene>
    <name evidence="3" type="ORF">PHATRDRAFT_34205</name>
</gene>
<dbReference type="KEGG" id="pti:PHATRDRAFT_34205"/>
<name>B7FVD6_PHATC</name>
<reference evidence="3 4" key="1">
    <citation type="journal article" date="2008" name="Nature">
        <title>The Phaeodactylum genome reveals the evolutionary history of diatom genomes.</title>
        <authorList>
            <person name="Bowler C."/>
            <person name="Allen A.E."/>
            <person name="Badger J.H."/>
            <person name="Grimwood J."/>
            <person name="Jabbari K."/>
            <person name="Kuo A."/>
            <person name="Maheswari U."/>
            <person name="Martens C."/>
            <person name="Maumus F."/>
            <person name="Otillar R.P."/>
            <person name="Rayko E."/>
            <person name="Salamov A."/>
            <person name="Vandepoele K."/>
            <person name="Beszteri B."/>
            <person name="Gruber A."/>
            <person name="Heijde M."/>
            <person name="Katinka M."/>
            <person name="Mock T."/>
            <person name="Valentin K."/>
            <person name="Verret F."/>
            <person name="Berges J.A."/>
            <person name="Brownlee C."/>
            <person name="Cadoret J.P."/>
            <person name="Chiovitti A."/>
            <person name="Choi C.J."/>
            <person name="Coesel S."/>
            <person name="De Martino A."/>
            <person name="Detter J.C."/>
            <person name="Durkin C."/>
            <person name="Falciatore A."/>
            <person name="Fournet J."/>
            <person name="Haruta M."/>
            <person name="Huysman M.J."/>
            <person name="Jenkins B.D."/>
            <person name="Jiroutova K."/>
            <person name="Jorgensen R.E."/>
            <person name="Joubert Y."/>
            <person name="Kaplan A."/>
            <person name="Kroger N."/>
            <person name="Kroth P.G."/>
            <person name="La Roche J."/>
            <person name="Lindquist E."/>
            <person name="Lommer M."/>
            <person name="Martin-Jezequel V."/>
            <person name="Lopez P.J."/>
            <person name="Lucas S."/>
            <person name="Mangogna M."/>
            <person name="McGinnis K."/>
            <person name="Medlin L.K."/>
            <person name="Montsant A."/>
            <person name="Oudot-Le Secq M.P."/>
            <person name="Napoli C."/>
            <person name="Obornik M."/>
            <person name="Parker M.S."/>
            <person name="Petit J.L."/>
            <person name="Porcel B.M."/>
            <person name="Poulsen N."/>
            <person name="Robison M."/>
            <person name="Rychlewski L."/>
            <person name="Rynearson T.A."/>
            <person name="Schmutz J."/>
            <person name="Shapiro H."/>
            <person name="Siaut M."/>
            <person name="Stanley M."/>
            <person name="Sussman M.R."/>
            <person name="Taylor A.R."/>
            <person name="Vardi A."/>
            <person name="von Dassow P."/>
            <person name="Vyverman W."/>
            <person name="Willis A."/>
            <person name="Wyrwicz L.S."/>
            <person name="Rokhsar D.S."/>
            <person name="Weissenbach J."/>
            <person name="Armbrust E.V."/>
            <person name="Green B.R."/>
            <person name="Van de Peer Y."/>
            <person name="Grigoriev I.V."/>
        </authorList>
    </citation>
    <scope>NUCLEOTIDE SEQUENCE [LARGE SCALE GENOMIC DNA]</scope>
    <source>
        <strain evidence="3 4">CCAP 1055/1</strain>
    </source>
</reference>
<proteinExistence type="predicted"/>
<evidence type="ECO:0000256" key="1">
    <source>
        <dbReference type="SAM" id="MobiDB-lite"/>
    </source>
</evidence>
<keyword evidence="4" id="KW-1185">Reference proteome</keyword>
<organism evidence="3 4">
    <name type="scientific">Phaeodactylum tricornutum (strain CCAP 1055/1)</name>
    <dbReference type="NCBI Taxonomy" id="556484"/>
    <lineage>
        <taxon>Eukaryota</taxon>
        <taxon>Sar</taxon>
        <taxon>Stramenopiles</taxon>
        <taxon>Ochrophyta</taxon>
        <taxon>Bacillariophyta</taxon>
        <taxon>Bacillariophyceae</taxon>
        <taxon>Bacillariophycidae</taxon>
        <taxon>Naviculales</taxon>
        <taxon>Phaeodactylaceae</taxon>
        <taxon>Phaeodactylum</taxon>
    </lineage>
</organism>
<dbReference type="InterPro" id="IPR008011">
    <property type="entry name" value="Complex1_LYR_dom"/>
</dbReference>
<dbReference type="OrthoDB" id="275715at2759"/>
<dbReference type="GeneID" id="7199852"/>
<evidence type="ECO:0000313" key="3">
    <source>
        <dbReference type="EMBL" id="EEC49609.1"/>
    </source>
</evidence>
<feature type="domain" description="Complex 1 LYR protein" evidence="2">
    <location>
        <begin position="12"/>
        <end position="65"/>
    </location>
</feature>
<evidence type="ECO:0000259" key="2">
    <source>
        <dbReference type="Pfam" id="PF05347"/>
    </source>
</evidence>
<dbReference type="AlphaFoldDB" id="B7FVD6"/>
<dbReference type="InParanoid" id="B7FVD6"/>
<dbReference type="EMBL" id="CM000608">
    <property type="protein sequence ID" value="EEC49609.1"/>
    <property type="molecule type" value="Genomic_DNA"/>
</dbReference>
<dbReference type="PaxDb" id="2850-Phatr34205"/>
<feature type="compositionally biased region" description="Basic and acidic residues" evidence="1">
    <location>
        <begin position="96"/>
        <end position="108"/>
    </location>
</feature>
<feature type="compositionally biased region" description="Polar residues" evidence="1">
    <location>
        <begin position="81"/>
        <end position="91"/>
    </location>
</feature>
<dbReference type="Proteomes" id="UP000000759">
    <property type="component" value="Chromosome 5"/>
</dbReference>
<dbReference type="RefSeq" id="XP_002178911.1">
    <property type="nucleotide sequence ID" value="XM_002178875.1"/>
</dbReference>
<accession>B7FVD6</accession>
<dbReference type="HOGENOM" id="CLU_001650_12_0_1"/>
<sequence>MSGLPTGRPSLLILYKQLLRSCETYPSKNRMGIYQAIREEWKENKDLTHKDKLDKQIAIAYKGLSQLRQFDEMAMSGGRPASSNWSVTMEQNPMPKPDDYDSRKTRRT</sequence>
<feature type="region of interest" description="Disordered" evidence="1">
    <location>
        <begin position="75"/>
        <end position="108"/>
    </location>
</feature>
<dbReference type="Pfam" id="PF05347">
    <property type="entry name" value="Complex1_LYR"/>
    <property type="match status" value="1"/>
</dbReference>